<gene>
    <name evidence="9" type="ORF">FOJ82_05590</name>
</gene>
<dbReference type="EMBL" id="VKKG01000002">
    <property type="protein sequence ID" value="TRY18595.1"/>
    <property type="molecule type" value="Genomic_DNA"/>
</dbReference>
<dbReference type="InterPro" id="IPR001764">
    <property type="entry name" value="Glyco_hydro_3_N"/>
</dbReference>
<dbReference type="InterPro" id="IPR017853">
    <property type="entry name" value="GH"/>
</dbReference>
<evidence type="ECO:0000313" key="9">
    <source>
        <dbReference type="EMBL" id="TRY18595.1"/>
    </source>
</evidence>
<comment type="similarity">
    <text evidence="2">Belongs to the glycosyl hydrolase 3 family.</text>
</comment>
<evidence type="ECO:0000256" key="6">
    <source>
        <dbReference type="SAM" id="MobiDB-lite"/>
    </source>
</evidence>
<evidence type="ECO:0000313" key="10">
    <source>
        <dbReference type="Proteomes" id="UP000317638"/>
    </source>
</evidence>
<accession>A0A553K1N3</accession>
<evidence type="ECO:0000256" key="2">
    <source>
        <dbReference type="ARBA" id="ARBA00005336"/>
    </source>
</evidence>
<sequence>MGSFKKVAFAGLAGLALTACAPGPVVTPEETESPVATTNVRPATSEPASATPEPQSMEPGPAACSALAAGLSLPAQVGQLYMVGVSTAGIDEATAAAITEAQVGSVVLLGNSTTGLAAIAAVTDTVAGLGAEELPIMVAVDQEGGSVQRLQGEGFSDIPTAVEQATLPEGELTDAAHGWGLELVDAGVHFNLAPVADVVPATKQDSNAPIGALQRNYGNDAAATARAVAEFVSGMDLAGIATSLKHFPGLGQVTVNTDFGVARDTDVVPGDSDWTAFTAGIDAGARSVMVSSAVFELIDPANEGVFSRTIITSYLREQLEFDGVVIADDLGAAGAVADTPPADRGVRFIAAGGDIVINADPSILQEMVAATTAKAEADAAFADQVTASATRVLELKSWLGLVDCA</sequence>
<feature type="domain" description="Glycoside hydrolase family 3 N-terminal" evidence="8">
    <location>
        <begin position="75"/>
        <end position="394"/>
    </location>
</feature>
<evidence type="ECO:0000256" key="4">
    <source>
        <dbReference type="ARBA" id="ARBA00022801"/>
    </source>
</evidence>
<dbReference type="PANTHER" id="PTHR30480">
    <property type="entry name" value="BETA-HEXOSAMINIDASE-RELATED"/>
    <property type="match status" value="1"/>
</dbReference>
<evidence type="ECO:0000256" key="7">
    <source>
        <dbReference type="SAM" id="SignalP"/>
    </source>
</evidence>
<proteinExistence type="inferred from homology"/>
<feature type="compositionally biased region" description="Polar residues" evidence="6">
    <location>
        <begin position="34"/>
        <end position="54"/>
    </location>
</feature>
<feature type="chain" id="PRO_5021808246" description="beta-N-acetylhexosaminidase" evidence="7">
    <location>
        <begin position="22"/>
        <end position="405"/>
    </location>
</feature>
<evidence type="ECO:0000259" key="8">
    <source>
        <dbReference type="Pfam" id="PF00933"/>
    </source>
</evidence>
<reference evidence="9 10" key="1">
    <citation type="submission" date="2019-07" db="EMBL/GenBank/DDBJ databases">
        <authorList>
            <person name="Zhou L.-Y."/>
        </authorList>
    </citation>
    <scope>NUCLEOTIDE SEQUENCE [LARGE SCALE GENOMIC DNA]</scope>
    <source>
        <strain evidence="9 10">YIM 101269</strain>
    </source>
</reference>
<dbReference type="InterPro" id="IPR036962">
    <property type="entry name" value="Glyco_hydro_3_N_sf"/>
</dbReference>
<dbReference type="SUPFAM" id="SSF51445">
    <property type="entry name" value="(Trans)glycosidases"/>
    <property type="match status" value="1"/>
</dbReference>
<dbReference type="GO" id="GO:0009254">
    <property type="term" value="P:peptidoglycan turnover"/>
    <property type="evidence" value="ECO:0007669"/>
    <property type="project" value="TreeGrafter"/>
</dbReference>
<feature type="region of interest" description="Disordered" evidence="6">
    <location>
        <begin position="27"/>
        <end position="61"/>
    </location>
</feature>
<dbReference type="PROSITE" id="PS51257">
    <property type="entry name" value="PROKAR_LIPOPROTEIN"/>
    <property type="match status" value="1"/>
</dbReference>
<dbReference type="OrthoDB" id="9805821at2"/>
<dbReference type="RefSeq" id="WP_143937490.1">
    <property type="nucleotide sequence ID" value="NZ_VKKG01000002.1"/>
</dbReference>
<evidence type="ECO:0000256" key="3">
    <source>
        <dbReference type="ARBA" id="ARBA00012663"/>
    </source>
</evidence>
<dbReference type="GO" id="GO:0005975">
    <property type="term" value="P:carbohydrate metabolic process"/>
    <property type="evidence" value="ECO:0007669"/>
    <property type="project" value="InterPro"/>
</dbReference>
<organism evidence="9 10">
    <name type="scientific">Tessaracoccus rhinocerotis</name>
    <dbReference type="NCBI Taxonomy" id="1689449"/>
    <lineage>
        <taxon>Bacteria</taxon>
        <taxon>Bacillati</taxon>
        <taxon>Actinomycetota</taxon>
        <taxon>Actinomycetes</taxon>
        <taxon>Propionibacteriales</taxon>
        <taxon>Propionibacteriaceae</taxon>
        <taxon>Tessaracoccus</taxon>
    </lineage>
</organism>
<name>A0A553K1N3_9ACTN</name>
<evidence type="ECO:0000256" key="5">
    <source>
        <dbReference type="ARBA" id="ARBA00023295"/>
    </source>
</evidence>
<keyword evidence="4 9" id="KW-0378">Hydrolase</keyword>
<feature type="signal peptide" evidence="7">
    <location>
        <begin position="1"/>
        <end position="21"/>
    </location>
</feature>
<protein>
    <recommendedName>
        <fullName evidence="3">beta-N-acetylhexosaminidase</fullName>
        <ecNumber evidence="3">3.2.1.52</ecNumber>
    </recommendedName>
</protein>
<dbReference type="PANTHER" id="PTHR30480:SF13">
    <property type="entry name" value="BETA-HEXOSAMINIDASE"/>
    <property type="match status" value="1"/>
</dbReference>
<dbReference type="InterPro" id="IPR050226">
    <property type="entry name" value="NagZ_Beta-hexosaminidase"/>
</dbReference>
<comment type="caution">
    <text evidence="9">The sequence shown here is derived from an EMBL/GenBank/DDBJ whole genome shotgun (WGS) entry which is preliminary data.</text>
</comment>
<keyword evidence="10" id="KW-1185">Reference proteome</keyword>
<evidence type="ECO:0000256" key="1">
    <source>
        <dbReference type="ARBA" id="ARBA00001231"/>
    </source>
</evidence>
<dbReference type="EC" id="3.2.1.52" evidence="3"/>
<comment type="catalytic activity">
    <reaction evidence="1">
        <text>Hydrolysis of terminal non-reducing N-acetyl-D-hexosamine residues in N-acetyl-beta-D-hexosaminides.</text>
        <dbReference type="EC" id="3.2.1.52"/>
    </reaction>
</comment>
<dbReference type="Gene3D" id="3.20.20.300">
    <property type="entry name" value="Glycoside hydrolase, family 3, N-terminal domain"/>
    <property type="match status" value="1"/>
</dbReference>
<dbReference type="GO" id="GO:0004563">
    <property type="term" value="F:beta-N-acetylhexosaminidase activity"/>
    <property type="evidence" value="ECO:0007669"/>
    <property type="project" value="UniProtKB-EC"/>
</dbReference>
<dbReference type="AlphaFoldDB" id="A0A553K1N3"/>
<dbReference type="Pfam" id="PF00933">
    <property type="entry name" value="Glyco_hydro_3"/>
    <property type="match status" value="1"/>
</dbReference>
<keyword evidence="5" id="KW-0326">Glycosidase</keyword>
<dbReference type="Proteomes" id="UP000317638">
    <property type="component" value="Unassembled WGS sequence"/>
</dbReference>
<keyword evidence="7" id="KW-0732">Signal</keyword>